<dbReference type="GO" id="GO:0034198">
    <property type="term" value="P:cellular response to amino acid starvation"/>
    <property type="evidence" value="ECO:0007669"/>
    <property type="project" value="TreeGrafter"/>
</dbReference>
<gene>
    <name evidence="5" type="ORF">M407DRAFT_246502</name>
</gene>
<dbReference type="EMBL" id="KN823292">
    <property type="protein sequence ID" value="KIO18375.1"/>
    <property type="molecule type" value="Genomic_DNA"/>
</dbReference>
<dbReference type="GO" id="GO:0035591">
    <property type="term" value="F:signaling adaptor activity"/>
    <property type="evidence" value="ECO:0007669"/>
    <property type="project" value="TreeGrafter"/>
</dbReference>
<proteinExistence type="predicted"/>
<dbReference type="PANTHER" id="PTHR46170">
    <property type="entry name" value="GATOR COMPLEX PROTEIN WDR59"/>
    <property type="match status" value="1"/>
</dbReference>
<organism evidence="5 6">
    <name type="scientific">Tulasnella calospora MUT 4182</name>
    <dbReference type="NCBI Taxonomy" id="1051891"/>
    <lineage>
        <taxon>Eukaryota</taxon>
        <taxon>Fungi</taxon>
        <taxon>Dikarya</taxon>
        <taxon>Basidiomycota</taxon>
        <taxon>Agaricomycotina</taxon>
        <taxon>Agaricomycetes</taxon>
        <taxon>Cantharellales</taxon>
        <taxon>Tulasnellaceae</taxon>
        <taxon>Tulasnella</taxon>
    </lineage>
</organism>
<reference evidence="6" key="2">
    <citation type="submission" date="2015-01" db="EMBL/GenBank/DDBJ databases">
        <title>Evolutionary Origins and Diversification of the Mycorrhizal Mutualists.</title>
        <authorList>
            <consortium name="DOE Joint Genome Institute"/>
            <consortium name="Mycorrhizal Genomics Consortium"/>
            <person name="Kohler A."/>
            <person name="Kuo A."/>
            <person name="Nagy L.G."/>
            <person name="Floudas D."/>
            <person name="Copeland A."/>
            <person name="Barry K.W."/>
            <person name="Cichocki N."/>
            <person name="Veneault-Fourrey C."/>
            <person name="LaButti K."/>
            <person name="Lindquist E.A."/>
            <person name="Lipzen A."/>
            <person name="Lundell T."/>
            <person name="Morin E."/>
            <person name="Murat C."/>
            <person name="Riley R."/>
            <person name="Ohm R."/>
            <person name="Sun H."/>
            <person name="Tunlid A."/>
            <person name="Henrissat B."/>
            <person name="Grigoriev I.V."/>
            <person name="Hibbett D.S."/>
            <person name="Martin F."/>
        </authorList>
    </citation>
    <scope>NUCLEOTIDE SEQUENCE [LARGE SCALE GENOMIC DNA]</scope>
    <source>
        <strain evidence="6">MUT 4182</strain>
    </source>
</reference>
<dbReference type="GO" id="GO:1904263">
    <property type="term" value="P:positive regulation of TORC1 signaling"/>
    <property type="evidence" value="ECO:0007669"/>
    <property type="project" value="TreeGrafter"/>
</dbReference>
<dbReference type="PANTHER" id="PTHR46170:SF1">
    <property type="entry name" value="GATOR COMPLEX PROTEIN WDR59"/>
    <property type="match status" value="1"/>
</dbReference>
<evidence type="ECO:0000256" key="2">
    <source>
        <dbReference type="ARBA" id="ARBA00022737"/>
    </source>
</evidence>
<feature type="region of interest" description="Disordered" evidence="3">
    <location>
        <begin position="50"/>
        <end position="82"/>
    </location>
</feature>
<feature type="compositionally biased region" description="Polar residues" evidence="3">
    <location>
        <begin position="68"/>
        <end position="82"/>
    </location>
</feature>
<keyword evidence="6" id="KW-1185">Reference proteome</keyword>
<dbReference type="InterPro" id="IPR049566">
    <property type="entry name" value="WDR59_RTC1-like_RING_Znf"/>
</dbReference>
<feature type="compositionally biased region" description="Polar residues" evidence="3">
    <location>
        <begin position="162"/>
        <end position="173"/>
    </location>
</feature>
<evidence type="ECO:0000256" key="1">
    <source>
        <dbReference type="ARBA" id="ARBA00022574"/>
    </source>
</evidence>
<dbReference type="OrthoDB" id="10479363at2759"/>
<dbReference type="GO" id="GO:0035859">
    <property type="term" value="C:Seh1-associated complex"/>
    <property type="evidence" value="ECO:0007669"/>
    <property type="project" value="TreeGrafter"/>
</dbReference>
<keyword evidence="1" id="KW-0853">WD repeat</keyword>
<reference evidence="5 6" key="1">
    <citation type="submission" date="2014-04" db="EMBL/GenBank/DDBJ databases">
        <authorList>
            <consortium name="DOE Joint Genome Institute"/>
            <person name="Kuo A."/>
            <person name="Girlanda M."/>
            <person name="Perotto S."/>
            <person name="Kohler A."/>
            <person name="Nagy L.G."/>
            <person name="Floudas D."/>
            <person name="Copeland A."/>
            <person name="Barry K.W."/>
            <person name="Cichocki N."/>
            <person name="Veneault-Fourrey C."/>
            <person name="LaButti K."/>
            <person name="Lindquist E.A."/>
            <person name="Lipzen A."/>
            <person name="Lundell T."/>
            <person name="Morin E."/>
            <person name="Murat C."/>
            <person name="Sun H."/>
            <person name="Tunlid A."/>
            <person name="Henrissat B."/>
            <person name="Grigoriev I.V."/>
            <person name="Hibbett D.S."/>
            <person name="Martin F."/>
            <person name="Nordberg H.P."/>
            <person name="Cantor M.N."/>
            <person name="Hua S.X."/>
        </authorList>
    </citation>
    <scope>NUCLEOTIDE SEQUENCE [LARGE SCALE GENOMIC DNA]</scope>
    <source>
        <strain evidence="5 6">MUT 4182</strain>
    </source>
</reference>
<evidence type="ECO:0000313" key="5">
    <source>
        <dbReference type="EMBL" id="KIO18375.1"/>
    </source>
</evidence>
<dbReference type="InterPro" id="IPR049567">
    <property type="entry name" value="WDR59-like"/>
</dbReference>
<keyword evidence="2" id="KW-0677">Repeat</keyword>
<evidence type="ECO:0000313" key="6">
    <source>
        <dbReference type="Proteomes" id="UP000054248"/>
    </source>
</evidence>
<dbReference type="Proteomes" id="UP000054248">
    <property type="component" value="Unassembled WGS sequence"/>
</dbReference>
<dbReference type="GO" id="GO:0005774">
    <property type="term" value="C:vacuolar membrane"/>
    <property type="evidence" value="ECO:0007669"/>
    <property type="project" value="TreeGrafter"/>
</dbReference>
<evidence type="ECO:0000259" key="4">
    <source>
        <dbReference type="Pfam" id="PF17120"/>
    </source>
</evidence>
<name>A0A0C3PU77_9AGAM</name>
<sequence length="455" mass="49361">MLLEVDRLTPAQPAQTTMVELKKSAPHASVIPDLSISPRINIDYFSLRARDPHHTSPTTPSPSWPNHRSSFTTAGSFPSPSRNSWASRFLGTDGSPSLNLGNKRERTISTISTTTSHGSPGSYSVTTPAIPVPVVPGHYPIHPKSEVSPKRKSSALFGGLSSKPNEAQTTTVRTWAEPSPGASSIWYSRLVGAGSSSGSHVTPIPRPPGVGPLPQLPKTKRKVITVRFIKDEEEVNFYHAPFSADNKQRLVYEGHIIAYSEVLHQWQLNERRLELLKYLGHDASPSLTETLHALGGIDEDCQLAVGEVCSTCGELLMNGPTTACIRCERTRPRASCSICRLPATGLAHTCLRCCHVTHYACWRQARQLRTCPTGCGCICSQAAGTFQTDVVEPLTVDLADTSSEYISPQDFYPVSASESAATSRLASPEADKDFTYPFGGLRDSGYNVFGWSVLG</sequence>
<dbReference type="AlphaFoldDB" id="A0A0C3PU77"/>
<accession>A0A0C3PU77</accession>
<feature type="domain" description="WDR59/RTC1-like RING zinc finger" evidence="4">
    <location>
        <begin position="333"/>
        <end position="381"/>
    </location>
</feature>
<feature type="region of interest" description="Disordered" evidence="3">
    <location>
        <begin position="142"/>
        <end position="176"/>
    </location>
</feature>
<dbReference type="HOGENOM" id="CLU_601578_0_0_1"/>
<dbReference type="Pfam" id="PF17120">
    <property type="entry name" value="zf-RING_16"/>
    <property type="match status" value="1"/>
</dbReference>
<dbReference type="STRING" id="1051891.A0A0C3PU77"/>
<protein>
    <recommendedName>
        <fullName evidence="4">WDR59/RTC1-like RING zinc finger domain-containing protein</fullName>
    </recommendedName>
</protein>
<evidence type="ECO:0000256" key="3">
    <source>
        <dbReference type="SAM" id="MobiDB-lite"/>
    </source>
</evidence>